<proteinExistence type="inferred from homology"/>
<dbReference type="GO" id="GO:0000902">
    <property type="term" value="P:cell morphogenesis"/>
    <property type="evidence" value="ECO:0007669"/>
    <property type="project" value="InterPro"/>
</dbReference>
<feature type="binding site" evidence="6">
    <location>
        <begin position="289"/>
        <end position="292"/>
    </location>
    <ligand>
        <name>ATP</name>
        <dbReference type="ChEBI" id="CHEBI:30616"/>
    </ligand>
</feature>
<dbReference type="Proteomes" id="UP000050326">
    <property type="component" value="Unassembled WGS sequence"/>
</dbReference>
<dbReference type="PANTHER" id="PTHR42749">
    <property type="entry name" value="CELL SHAPE-DETERMINING PROTEIN MREB"/>
    <property type="match status" value="1"/>
</dbReference>
<dbReference type="GO" id="GO:0008360">
    <property type="term" value="P:regulation of cell shape"/>
    <property type="evidence" value="ECO:0007669"/>
    <property type="project" value="UniProtKB-UniRule"/>
</dbReference>
<feature type="binding site" evidence="6">
    <location>
        <begin position="209"/>
        <end position="212"/>
    </location>
    <ligand>
        <name>ATP</name>
        <dbReference type="ChEBI" id="CHEBI:30616"/>
    </ligand>
</feature>
<dbReference type="HAMAP" id="MF_02207">
    <property type="entry name" value="MreB"/>
    <property type="match status" value="1"/>
</dbReference>
<evidence type="ECO:0000256" key="2">
    <source>
        <dbReference type="ARBA" id="ARBA00022741"/>
    </source>
</evidence>
<accession>A0A0P8W710</accession>
<gene>
    <name evidence="7" type="primary">mreB_4</name>
    <name evidence="6" type="synonym">mreB</name>
    <name evidence="7" type="ORF">OXPF_30150</name>
</gene>
<dbReference type="InterPro" id="IPR043129">
    <property type="entry name" value="ATPase_NBD"/>
</dbReference>
<protein>
    <recommendedName>
        <fullName evidence="6">Cell shape-determining protein MreB</fullName>
    </recommendedName>
</protein>
<dbReference type="AlphaFoldDB" id="A0A0P8W710"/>
<evidence type="ECO:0000256" key="1">
    <source>
        <dbReference type="ARBA" id="ARBA00022490"/>
    </source>
</evidence>
<dbReference type="Gene3D" id="3.30.420.40">
    <property type="match status" value="2"/>
</dbReference>
<dbReference type="RefSeq" id="WP_054876008.1">
    <property type="nucleotide sequence ID" value="NZ_LKET01000039.1"/>
</dbReference>
<dbReference type="GO" id="GO:0005737">
    <property type="term" value="C:cytoplasm"/>
    <property type="evidence" value="ECO:0007669"/>
    <property type="project" value="UniProtKB-SubCell"/>
</dbReference>
<keyword evidence="1 6" id="KW-0963">Cytoplasm</keyword>
<name>A0A0P8W710_9CLOT</name>
<dbReference type="InterPro" id="IPR004000">
    <property type="entry name" value="Actin"/>
</dbReference>
<keyword evidence="2 6" id="KW-0547">Nucleotide-binding</keyword>
<keyword evidence="8" id="KW-1185">Reference proteome</keyword>
<dbReference type="InterPro" id="IPR056546">
    <property type="entry name" value="MreB_MamK-like"/>
</dbReference>
<keyword evidence="3 6" id="KW-0067">ATP-binding</keyword>
<dbReference type="GO" id="GO:0005524">
    <property type="term" value="F:ATP binding"/>
    <property type="evidence" value="ECO:0007669"/>
    <property type="project" value="UniProtKB-KW"/>
</dbReference>
<dbReference type="NCBIfam" id="TIGR00904">
    <property type="entry name" value="mreB"/>
    <property type="match status" value="1"/>
</dbReference>
<dbReference type="InterPro" id="IPR004753">
    <property type="entry name" value="MreB"/>
</dbReference>
<dbReference type="NCBIfam" id="NF010539">
    <property type="entry name" value="PRK13927.1"/>
    <property type="match status" value="1"/>
</dbReference>
<evidence type="ECO:0000256" key="4">
    <source>
        <dbReference type="ARBA" id="ARBA00022960"/>
    </source>
</evidence>
<evidence type="ECO:0000256" key="3">
    <source>
        <dbReference type="ARBA" id="ARBA00022840"/>
    </source>
</evidence>
<dbReference type="SUPFAM" id="SSF53067">
    <property type="entry name" value="Actin-like ATPase domain"/>
    <property type="match status" value="2"/>
</dbReference>
<dbReference type="Pfam" id="PF06723">
    <property type="entry name" value="MreB_Mbl"/>
    <property type="match status" value="1"/>
</dbReference>
<feature type="binding site" evidence="6">
    <location>
        <begin position="161"/>
        <end position="163"/>
    </location>
    <ligand>
        <name>ATP</name>
        <dbReference type="ChEBI" id="CHEBI:30616"/>
    </ligand>
</feature>
<evidence type="ECO:0000256" key="5">
    <source>
        <dbReference type="ARBA" id="ARBA00023458"/>
    </source>
</evidence>
<organism evidence="7 8">
    <name type="scientific">Oxobacter pfennigii</name>
    <dbReference type="NCBI Taxonomy" id="36849"/>
    <lineage>
        <taxon>Bacteria</taxon>
        <taxon>Bacillati</taxon>
        <taxon>Bacillota</taxon>
        <taxon>Clostridia</taxon>
        <taxon>Eubacteriales</taxon>
        <taxon>Clostridiaceae</taxon>
        <taxon>Oxobacter</taxon>
    </lineage>
</organism>
<sequence>MWTNFFSKEMGIDLGTANTLIYAKGKGIVLREPSVVAVKSDSSKEVLAVGDEAKLMIGRTPENINTIRPLKDGVIADFDATQAMLKYFIKKVAGKYSMKSPKIVVCYPSGVTQVERNAIEEATYRAGAKKVYLIPEPVAAAIGAGLPVAEATGSLVVDIGGGTTDIALLSLGNIVASRSLRMAGDELDQSIISYIRREYNLMVGERTAEFIKTEVASALLPETEILLEIRGRDLITGLPKSVTISSLQVYEAIKETINTIVNAVKSVLEETPPELSADVIDRGIILTGGGALLKDLDKLLMSEAKVPVKVADNPLDCVVYGAGKFLDNIGNPSIMNSLLITGK</sequence>
<comment type="caution">
    <text evidence="7">The sequence shown here is derived from an EMBL/GenBank/DDBJ whole genome shotgun (WGS) entry which is preliminary data.</text>
</comment>
<dbReference type="STRING" id="36849.OXPF_30150"/>
<feature type="binding site" evidence="6">
    <location>
        <begin position="16"/>
        <end position="18"/>
    </location>
    <ligand>
        <name>ATP</name>
        <dbReference type="ChEBI" id="CHEBI:30616"/>
    </ligand>
</feature>
<comment type="subcellular location">
    <subcellularLocation>
        <location evidence="6">Cytoplasm</location>
    </subcellularLocation>
    <text evidence="6">Membrane-associated.</text>
</comment>
<evidence type="ECO:0000313" key="7">
    <source>
        <dbReference type="EMBL" id="KPU43574.1"/>
    </source>
</evidence>
<dbReference type="PRINTS" id="PR01652">
    <property type="entry name" value="SHAPEPROTEIN"/>
</dbReference>
<evidence type="ECO:0000313" key="8">
    <source>
        <dbReference type="Proteomes" id="UP000050326"/>
    </source>
</evidence>
<dbReference type="PATRIC" id="fig|36849.3.peg.3196"/>
<comment type="similarity">
    <text evidence="5 6">Belongs to the FtsA/MreB family.</text>
</comment>
<evidence type="ECO:0000256" key="6">
    <source>
        <dbReference type="HAMAP-Rule" id="MF_02207"/>
    </source>
</evidence>
<dbReference type="CDD" id="cd10225">
    <property type="entry name" value="ASKHA_NBD_MreB-like"/>
    <property type="match status" value="1"/>
</dbReference>
<keyword evidence="4 6" id="KW-0133">Cell shape</keyword>
<reference evidence="7 8" key="1">
    <citation type="submission" date="2015-09" db="EMBL/GenBank/DDBJ databases">
        <title>Genome sequence of Oxobacter pfennigii DSM 3222.</title>
        <authorList>
            <person name="Poehlein A."/>
            <person name="Bengelsdorf F.R."/>
            <person name="Schiel-Bengelsdorf B."/>
            <person name="Duerre P."/>
            <person name="Daniel R."/>
        </authorList>
    </citation>
    <scope>NUCLEOTIDE SEQUENCE [LARGE SCALE GENOMIC DNA]</scope>
    <source>
        <strain evidence="7 8">DSM 3222</strain>
    </source>
</reference>
<dbReference type="PANTHER" id="PTHR42749:SF1">
    <property type="entry name" value="CELL SHAPE-DETERMINING PROTEIN MREB"/>
    <property type="match status" value="1"/>
</dbReference>
<dbReference type="EMBL" id="LKET01000039">
    <property type="protein sequence ID" value="KPU43574.1"/>
    <property type="molecule type" value="Genomic_DNA"/>
</dbReference>
<comment type="subunit">
    <text evidence="6">Forms polymers.</text>
</comment>
<comment type="function">
    <text evidence="6">Forms membrane-associated dynamic filaments that are essential for cell shape determination. Acts by regulating cell wall synthesis and cell elongation, and thus cell shape. A feedback loop between cell geometry and MreB localization may maintain elongated cell shape by targeting cell wall growth to regions of negative cell wall curvature.</text>
</comment>
<dbReference type="OrthoDB" id="9768127at2"/>
<dbReference type="SMART" id="SM00268">
    <property type="entry name" value="ACTIN"/>
    <property type="match status" value="1"/>
</dbReference>